<dbReference type="Proteomes" id="UP001220225">
    <property type="component" value="Unassembled WGS sequence"/>
</dbReference>
<sequence length="41" mass="5026">MLNIKRFKITIMAHVEYNEERHHFTERKGRFAATFEQAIFN</sequence>
<accession>A0ABT5LVP7</accession>
<evidence type="ECO:0008006" key="3">
    <source>
        <dbReference type="Google" id="ProtNLM"/>
    </source>
</evidence>
<evidence type="ECO:0000313" key="2">
    <source>
        <dbReference type="Proteomes" id="UP001220225"/>
    </source>
</evidence>
<reference evidence="1 2" key="1">
    <citation type="submission" date="2023-02" db="EMBL/GenBank/DDBJ databases">
        <title>Entomopathogenic bacteria.</title>
        <authorList>
            <person name="Machado R.A."/>
        </authorList>
    </citation>
    <scope>NUCLEOTIDE SEQUENCE [LARGE SCALE GENOMIC DNA]</scope>
    <source>
        <strain evidence="1 2">XENO-2</strain>
    </source>
</reference>
<organism evidence="1 2">
    <name type="scientific">Xenorhabdus anantnagensis</name>
    <dbReference type="NCBI Taxonomy" id="3025875"/>
    <lineage>
        <taxon>Bacteria</taxon>
        <taxon>Pseudomonadati</taxon>
        <taxon>Pseudomonadota</taxon>
        <taxon>Gammaproteobacteria</taxon>
        <taxon>Enterobacterales</taxon>
        <taxon>Morganellaceae</taxon>
        <taxon>Xenorhabdus</taxon>
    </lineage>
</organism>
<keyword evidence="2" id="KW-1185">Reference proteome</keyword>
<gene>
    <name evidence="1" type="ORF">PSI14_17040</name>
</gene>
<proteinExistence type="predicted"/>
<name>A0ABT5LVP7_9GAMM</name>
<protein>
    <recommendedName>
        <fullName evidence="3">Transposase</fullName>
    </recommendedName>
</protein>
<dbReference type="EMBL" id="JAQRFN010000031">
    <property type="protein sequence ID" value="MDC9598496.1"/>
    <property type="molecule type" value="Genomic_DNA"/>
</dbReference>
<evidence type="ECO:0000313" key="1">
    <source>
        <dbReference type="EMBL" id="MDC9598496.1"/>
    </source>
</evidence>
<comment type="caution">
    <text evidence="1">The sequence shown here is derived from an EMBL/GenBank/DDBJ whole genome shotgun (WGS) entry which is preliminary data.</text>
</comment>